<organism evidence="2">
    <name type="scientific">Naegleria gruberi</name>
    <name type="common">Amoeba</name>
    <dbReference type="NCBI Taxonomy" id="5762"/>
    <lineage>
        <taxon>Eukaryota</taxon>
        <taxon>Discoba</taxon>
        <taxon>Heterolobosea</taxon>
        <taxon>Tetramitia</taxon>
        <taxon>Eutetramitia</taxon>
        <taxon>Vahlkampfiidae</taxon>
        <taxon>Naegleria</taxon>
    </lineage>
</organism>
<dbReference type="Proteomes" id="UP000006671">
    <property type="component" value="Unassembled WGS sequence"/>
</dbReference>
<protein>
    <submittedName>
        <fullName evidence="1">Predicted protein</fullName>
    </submittedName>
</protein>
<evidence type="ECO:0000313" key="1">
    <source>
        <dbReference type="EMBL" id="EFC44077.1"/>
    </source>
</evidence>
<dbReference type="VEuPathDB" id="AmoebaDB:NAEGRDRAFT_68001"/>
<gene>
    <name evidence="1" type="ORF">NAEGRDRAFT_68001</name>
</gene>
<dbReference type="EMBL" id="GG738870">
    <property type="protein sequence ID" value="EFC44077.1"/>
    <property type="molecule type" value="Genomic_DNA"/>
</dbReference>
<evidence type="ECO:0000313" key="2">
    <source>
        <dbReference type="Proteomes" id="UP000006671"/>
    </source>
</evidence>
<dbReference type="InParanoid" id="D2VGJ5"/>
<dbReference type="KEGG" id="ngr:NAEGRDRAFT_68001"/>
<name>D2VGJ5_NAEGR</name>
<sequence>MVFLFPKSTKEVLKTFKLQGEKLKLATDQPEHFRTVVWSQNGIMKEAQYKPLIYHPTTVGRENENILVFYSAPASNPTQEPPVHINIDGKNVNLFCGLISADVATTKIAHALSTQPLDQNTYQTMPFFVHHDSERKPYQHRFIESVQTKFLFSTLKFGLFGVSLFNLPSDTYILLAGGFGYFGSGTPGIGEIVHEVSKKLIGHELKSIQPADVAP</sequence>
<dbReference type="OrthoDB" id="4537670at2759"/>
<dbReference type="RefSeq" id="XP_002676821.1">
    <property type="nucleotide sequence ID" value="XM_002676775.1"/>
</dbReference>
<keyword evidence="2" id="KW-1185">Reference proteome</keyword>
<accession>D2VGJ5</accession>
<reference evidence="1 2" key="1">
    <citation type="journal article" date="2010" name="Cell">
        <title>The genome of Naegleria gruberi illuminates early eukaryotic versatility.</title>
        <authorList>
            <person name="Fritz-Laylin L.K."/>
            <person name="Prochnik S.E."/>
            <person name="Ginger M.L."/>
            <person name="Dacks J.B."/>
            <person name="Carpenter M.L."/>
            <person name="Field M.C."/>
            <person name="Kuo A."/>
            <person name="Paredez A."/>
            <person name="Chapman J."/>
            <person name="Pham J."/>
            <person name="Shu S."/>
            <person name="Neupane R."/>
            <person name="Cipriano M."/>
            <person name="Mancuso J."/>
            <person name="Tu H."/>
            <person name="Salamov A."/>
            <person name="Lindquist E."/>
            <person name="Shapiro H."/>
            <person name="Lucas S."/>
            <person name="Grigoriev I.V."/>
            <person name="Cande W.Z."/>
            <person name="Fulton C."/>
            <person name="Rokhsar D.S."/>
            <person name="Dawson S.C."/>
        </authorList>
    </citation>
    <scope>NUCLEOTIDE SEQUENCE [LARGE SCALE GENOMIC DNA]</scope>
    <source>
        <strain evidence="1 2">NEG-M</strain>
    </source>
</reference>
<dbReference type="GeneID" id="8847997"/>
<proteinExistence type="predicted"/>
<dbReference type="AlphaFoldDB" id="D2VGJ5"/>